<evidence type="ECO:0000313" key="5">
    <source>
        <dbReference type="Proteomes" id="UP000534306"/>
    </source>
</evidence>
<reference evidence="3 6" key="2">
    <citation type="submission" date="2020-08" db="EMBL/GenBank/DDBJ databases">
        <title>Sequencing the genomes of 1000 actinobacteria strains.</title>
        <authorList>
            <person name="Klenk H.-P."/>
        </authorList>
    </citation>
    <scope>NUCLEOTIDE SEQUENCE [LARGE SCALE GENOMIC DNA]</scope>
    <source>
        <strain evidence="3 6">DSM 15626</strain>
    </source>
</reference>
<organism evidence="4 5">
    <name type="scientific">Kribbella sandramycini</name>
    <dbReference type="NCBI Taxonomy" id="60450"/>
    <lineage>
        <taxon>Bacteria</taxon>
        <taxon>Bacillati</taxon>
        <taxon>Actinomycetota</taxon>
        <taxon>Actinomycetes</taxon>
        <taxon>Propionibacteriales</taxon>
        <taxon>Kribbellaceae</taxon>
        <taxon>Kribbella</taxon>
    </lineage>
</organism>
<evidence type="ECO:0000256" key="2">
    <source>
        <dbReference type="SAM" id="Phobius"/>
    </source>
</evidence>
<dbReference type="Proteomes" id="UP000534306">
    <property type="component" value="Unassembled WGS sequence"/>
</dbReference>
<accession>A0A7Y4L4A1</accession>
<keyword evidence="2" id="KW-1133">Transmembrane helix</keyword>
<dbReference type="AlphaFoldDB" id="A0A7Y4L4A1"/>
<evidence type="ECO:0000256" key="1">
    <source>
        <dbReference type="SAM" id="MobiDB-lite"/>
    </source>
</evidence>
<gene>
    <name evidence="3" type="ORF">HNR71_007079</name>
    <name evidence="4" type="ORF">HPO96_27985</name>
</gene>
<evidence type="ECO:0000313" key="3">
    <source>
        <dbReference type="EMBL" id="MBB6571442.1"/>
    </source>
</evidence>
<keyword evidence="5" id="KW-1185">Reference proteome</keyword>
<evidence type="ECO:0000313" key="4">
    <source>
        <dbReference type="EMBL" id="NOL44093.1"/>
    </source>
</evidence>
<sequence>MTDELKERLEALVADPPPPSGVPSQLVFTRVRKARRRRAAGAGGLLAAAAVAVVAVAGNLNDSKSQPPVLGPPPTTQVAPVEPPLGVQLKLTPTIKGRTMTMAVEASGTVLVPILDGAYVTPNSQGIWSLSPGADYSFGHGAASGADGGPLTCDGSKRRFTGRSTFPADPHTYPKAGTYMFTFTVRFCGLNKPVTATQQIVIK</sequence>
<feature type="region of interest" description="Disordered" evidence="1">
    <location>
        <begin position="62"/>
        <end position="83"/>
    </location>
</feature>
<comment type="caution">
    <text evidence="4">The sequence shown here is derived from an EMBL/GenBank/DDBJ whole genome shotgun (WGS) entry which is preliminary data.</text>
</comment>
<reference evidence="4 5" key="1">
    <citation type="submission" date="2020-05" db="EMBL/GenBank/DDBJ databases">
        <title>Genome sequence of Kribbella sandramycini ATCC 39419.</title>
        <authorList>
            <person name="Maclea K.S."/>
            <person name="Fair J.L."/>
        </authorList>
    </citation>
    <scope>NUCLEOTIDE SEQUENCE [LARGE SCALE GENOMIC DNA]</scope>
    <source>
        <strain evidence="4 5">ATCC 39419</strain>
    </source>
</reference>
<dbReference type="RefSeq" id="WP_171677358.1">
    <property type="nucleotide sequence ID" value="NZ_BAAAGT010000016.1"/>
</dbReference>
<protein>
    <submittedName>
        <fullName evidence="4">Uncharacterized protein</fullName>
    </submittedName>
</protein>
<dbReference type="EMBL" id="JABJRC010000008">
    <property type="protein sequence ID" value="NOL44093.1"/>
    <property type="molecule type" value="Genomic_DNA"/>
</dbReference>
<keyword evidence="2" id="KW-0812">Transmembrane</keyword>
<keyword evidence="2" id="KW-0472">Membrane</keyword>
<feature type="transmembrane region" description="Helical" evidence="2">
    <location>
        <begin position="39"/>
        <end position="60"/>
    </location>
</feature>
<dbReference type="Proteomes" id="UP000553957">
    <property type="component" value="Unassembled WGS sequence"/>
</dbReference>
<evidence type="ECO:0000313" key="6">
    <source>
        <dbReference type="Proteomes" id="UP000553957"/>
    </source>
</evidence>
<name>A0A7Y4L4A1_9ACTN</name>
<dbReference type="EMBL" id="JACHKF010000001">
    <property type="protein sequence ID" value="MBB6571442.1"/>
    <property type="molecule type" value="Genomic_DNA"/>
</dbReference>
<proteinExistence type="predicted"/>